<dbReference type="AlphaFoldDB" id="A0A6P7HGL9"/>
<evidence type="ECO:0000256" key="7">
    <source>
        <dbReference type="SAM" id="Phobius"/>
    </source>
</evidence>
<protein>
    <submittedName>
        <fullName evidence="9 10">Membrane-spanning 4-domains subfamily A member 4A</fullName>
    </submittedName>
</protein>
<evidence type="ECO:0000256" key="6">
    <source>
        <dbReference type="SAM" id="MobiDB-lite"/>
    </source>
</evidence>
<dbReference type="RefSeq" id="XP_028254729.1">
    <property type="nucleotide sequence ID" value="XM_028398928.1"/>
</dbReference>
<dbReference type="InterPro" id="IPR030417">
    <property type="entry name" value="MS4A"/>
</dbReference>
<name>A0A6P7HGL9_9TELE</name>
<evidence type="ECO:0000256" key="1">
    <source>
        <dbReference type="ARBA" id="ARBA00004141"/>
    </source>
</evidence>
<evidence type="ECO:0000256" key="4">
    <source>
        <dbReference type="ARBA" id="ARBA00022989"/>
    </source>
</evidence>
<feature type="region of interest" description="Disordered" evidence="6">
    <location>
        <begin position="30"/>
        <end position="51"/>
    </location>
</feature>
<organism evidence="8 10">
    <name type="scientific">Parambassis ranga</name>
    <name type="common">Indian glassy fish</name>
    <dbReference type="NCBI Taxonomy" id="210632"/>
    <lineage>
        <taxon>Eukaryota</taxon>
        <taxon>Metazoa</taxon>
        <taxon>Chordata</taxon>
        <taxon>Craniata</taxon>
        <taxon>Vertebrata</taxon>
        <taxon>Euteleostomi</taxon>
        <taxon>Actinopterygii</taxon>
        <taxon>Neopterygii</taxon>
        <taxon>Teleostei</taxon>
        <taxon>Neoteleostei</taxon>
        <taxon>Acanthomorphata</taxon>
        <taxon>Ovalentaria</taxon>
        <taxon>Ambassidae</taxon>
        <taxon>Parambassis</taxon>
    </lineage>
</organism>
<keyword evidence="3 7" id="KW-0812">Transmembrane</keyword>
<evidence type="ECO:0000256" key="5">
    <source>
        <dbReference type="ARBA" id="ARBA00023136"/>
    </source>
</evidence>
<accession>A0A6P7HGL9</accession>
<feature type="transmembrane region" description="Helical" evidence="7">
    <location>
        <begin position="91"/>
        <end position="112"/>
    </location>
</feature>
<feature type="transmembrane region" description="Helical" evidence="7">
    <location>
        <begin position="64"/>
        <end position="85"/>
    </location>
</feature>
<keyword evidence="8" id="KW-1185">Reference proteome</keyword>
<gene>
    <name evidence="9 10" type="primary">ms4a4a</name>
</gene>
<comment type="subcellular location">
    <subcellularLocation>
        <location evidence="1">Membrane</location>
        <topology evidence="1">Multi-pass membrane protein</topology>
    </subcellularLocation>
</comment>
<sequence length="233" mass="24327">MASTSVSTLGGVVVITQVIRKDEASIPLQSAATLQAPPPPMKTPPSSEKMDSMTTTFLQGGPQALGVVQMSIGLMCVLFSLTAAYSPVLIAYAPLGLAAAFVVSGALAVAAGGRPSVELVWASLLSSTVGGLIGVAGATYVCWLLAEGLPSDLLCDLQSLGELTNPEQGRMECREKLWQLDRLLYGLLGLLLVLLVLQVCVSITVCVFSGRAIRRRSRYSSVTEEGDDDSAAP</sequence>
<dbReference type="GO" id="GO:0016020">
    <property type="term" value="C:membrane"/>
    <property type="evidence" value="ECO:0007669"/>
    <property type="project" value="UniProtKB-SubCell"/>
</dbReference>
<dbReference type="PANTHER" id="PTHR23320:SF128">
    <property type="entry name" value="MEMBRANE-SPANNING 4-DOMAINS SUBFAMILY A MEMBER 4A"/>
    <property type="match status" value="1"/>
</dbReference>
<dbReference type="RefSeq" id="XP_028254730.1">
    <property type="nucleotide sequence ID" value="XM_028398929.1"/>
</dbReference>
<evidence type="ECO:0000313" key="9">
    <source>
        <dbReference type="RefSeq" id="XP_028254729.1"/>
    </source>
</evidence>
<evidence type="ECO:0000313" key="8">
    <source>
        <dbReference type="Proteomes" id="UP000515145"/>
    </source>
</evidence>
<feature type="transmembrane region" description="Helical" evidence="7">
    <location>
        <begin position="184"/>
        <end position="208"/>
    </location>
</feature>
<dbReference type="Pfam" id="PF04103">
    <property type="entry name" value="CD20"/>
    <property type="match status" value="1"/>
</dbReference>
<dbReference type="GeneID" id="114431325"/>
<evidence type="ECO:0000256" key="3">
    <source>
        <dbReference type="ARBA" id="ARBA00022692"/>
    </source>
</evidence>
<reference evidence="9 10" key="1">
    <citation type="submission" date="2025-04" db="UniProtKB">
        <authorList>
            <consortium name="RefSeq"/>
        </authorList>
    </citation>
    <scope>IDENTIFICATION</scope>
</reference>
<dbReference type="PANTHER" id="PTHR23320">
    <property type="entry name" value="MEMBRANE-SPANNING 4-DOMAINS SUBFAMILY A MS4A -RELATED"/>
    <property type="match status" value="1"/>
</dbReference>
<keyword evidence="5 7" id="KW-0472">Membrane</keyword>
<evidence type="ECO:0000256" key="2">
    <source>
        <dbReference type="ARBA" id="ARBA00009565"/>
    </source>
</evidence>
<evidence type="ECO:0000313" key="10">
    <source>
        <dbReference type="RefSeq" id="XP_028254730.1"/>
    </source>
</evidence>
<proteinExistence type="inferred from homology"/>
<feature type="transmembrane region" description="Helical" evidence="7">
    <location>
        <begin position="119"/>
        <end position="146"/>
    </location>
</feature>
<dbReference type="OrthoDB" id="10071849at2759"/>
<dbReference type="InterPro" id="IPR007237">
    <property type="entry name" value="CD20-like"/>
</dbReference>
<comment type="similarity">
    <text evidence="2">Belongs to the MS4A family.</text>
</comment>
<keyword evidence="4 7" id="KW-1133">Transmembrane helix</keyword>
<dbReference type="Proteomes" id="UP000515145">
    <property type="component" value="Unplaced"/>
</dbReference>